<comment type="caution">
    <text evidence="9">The sequence shown here is derived from an EMBL/GenBank/DDBJ whole genome shotgun (WGS) entry which is preliminary data.</text>
</comment>
<feature type="transmembrane region" description="Helical" evidence="8">
    <location>
        <begin position="392"/>
        <end position="413"/>
    </location>
</feature>
<feature type="transmembrane region" description="Helical" evidence="8">
    <location>
        <begin position="15"/>
        <end position="33"/>
    </location>
</feature>
<feature type="transmembrane region" description="Helical" evidence="8">
    <location>
        <begin position="291"/>
        <end position="310"/>
    </location>
</feature>
<evidence type="ECO:0000313" key="10">
    <source>
        <dbReference type="Proteomes" id="UP000824151"/>
    </source>
</evidence>
<dbReference type="PANTHER" id="PTHR30330:SF7">
    <property type="entry name" value="SODIUM_PROTON-DEPENDENT ALANINE CARRIER PROTEIN YRBD-RELATED"/>
    <property type="match status" value="1"/>
</dbReference>
<keyword evidence="8" id="KW-0769">Symport</keyword>
<protein>
    <submittedName>
        <fullName evidence="9">Alanine:cation symporter family protein</fullName>
    </submittedName>
</protein>
<keyword evidence="3 8" id="KW-0813">Transport</keyword>
<evidence type="ECO:0000256" key="8">
    <source>
        <dbReference type="RuleBase" id="RU363064"/>
    </source>
</evidence>
<dbReference type="EMBL" id="DXGD01000194">
    <property type="protein sequence ID" value="HIW99542.1"/>
    <property type="molecule type" value="Genomic_DNA"/>
</dbReference>
<organism evidence="9 10">
    <name type="scientific">Candidatus Nesterenkonia stercoripullorum</name>
    <dbReference type="NCBI Taxonomy" id="2838701"/>
    <lineage>
        <taxon>Bacteria</taxon>
        <taxon>Bacillati</taxon>
        <taxon>Actinomycetota</taxon>
        <taxon>Actinomycetes</taxon>
        <taxon>Micrococcales</taxon>
        <taxon>Micrococcaceae</taxon>
        <taxon>Nesterenkonia</taxon>
    </lineage>
</organism>
<dbReference type="GO" id="GO:0005283">
    <property type="term" value="F:amino acid:sodium symporter activity"/>
    <property type="evidence" value="ECO:0007669"/>
    <property type="project" value="InterPro"/>
</dbReference>
<name>A0A9D1S3R9_9MICC</name>
<evidence type="ECO:0000256" key="1">
    <source>
        <dbReference type="ARBA" id="ARBA00004651"/>
    </source>
</evidence>
<reference evidence="9" key="2">
    <citation type="submission" date="2021-04" db="EMBL/GenBank/DDBJ databases">
        <authorList>
            <person name="Gilroy R."/>
        </authorList>
    </citation>
    <scope>NUCLEOTIDE SEQUENCE</scope>
    <source>
        <strain evidence="9">ChiHejej3B27-3195</strain>
    </source>
</reference>
<evidence type="ECO:0000256" key="5">
    <source>
        <dbReference type="ARBA" id="ARBA00022692"/>
    </source>
</evidence>
<dbReference type="InterPro" id="IPR001463">
    <property type="entry name" value="Na/Ala_symport"/>
</dbReference>
<feature type="transmembrane region" description="Helical" evidence="8">
    <location>
        <begin position="131"/>
        <end position="154"/>
    </location>
</feature>
<keyword evidence="4 8" id="KW-1003">Cell membrane</keyword>
<evidence type="ECO:0000256" key="7">
    <source>
        <dbReference type="ARBA" id="ARBA00023136"/>
    </source>
</evidence>
<feature type="transmembrane region" description="Helical" evidence="8">
    <location>
        <begin position="174"/>
        <end position="191"/>
    </location>
</feature>
<feature type="transmembrane region" description="Helical" evidence="8">
    <location>
        <begin position="229"/>
        <end position="253"/>
    </location>
</feature>
<feature type="transmembrane region" description="Helical" evidence="8">
    <location>
        <begin position="65"/>
        <end position="83"/>
    </location>
</feature>
<gene>
    <name evidence="9" type="ORF">H9871_05310</name>
</gene>
<dbReference type="Gene3D" id="1.20.1740.10">
    <property type="entry name" value="Amino acid/polyamine transporter I"/>
    <property type="match status" value="1"/>
</dbReference>
<dbReference type="NCBIfam" id="TIGR00835">
    <property type="entry name" value="agcS"/>
    <property type="match status" value="1"/>
</dbReference>
<evidence type="ECO:0000256" key="3">
    <source>
        <dbReference type="ARBA" id="ARBA00022448"/>
    </source>
</evidence>
<accession>A0A9D1S3R9</accession>
<evidence type="ECO:0000256" key="4">
    <source>
        <dbReference type="ARBA" id="ARBA00022475"/>
    </source>
</evidence>
<feature type="transmembrane region" description="Helical" evidence="8">
    <location>
        <begin position="203"/>
        <end position="223"/>
    </location>
</feature>
<keyword evidence="7 8" id="KW-0472">Membrane</keyword>
<keyword evidence="5 8" id="KW-0812">Transmembrane</keyword>
<evidence type="ECO:0000313" key="9">
    <source>
        <dbReference type="EMBL" id="HIW99542.1"/>
    </source>
</evidence>
<feature type="transmembrane region" description="Helical" evidence="8">
    <location>
        <begin position="354"/>
        <end position="380"/>
    </location>
</feature>
<evidence type="ECO:0000256" key="6">
    <source>
        <dbReference type="ARBA" id="ARBA00022989"/>
    </source>
</evidence>
<feature type="transmembrane region" description="Helical" evidence="8">
    <location>
        <begin position="419"/>
        <end position="439"/>
    </location>
</feature>
<dbReference type="PANTHER" id="PTHR30330">
    <property type="entry name" value="AGSS FAMILY TRANSPORTER, SODIUM-ALANINE"/>
    <property type="match status" value="1"/>
</dbReference>
<dbReference type="AlphaFoldDB" id="A0A9D1S3R9"/>
<proteinExistence type="inferred from homology"/>
<comment type="similarity">
    <text evidence="2 8">Belongs to the alanine or glycine:cation symporter (AGCS) (TC 2.A.25) family.</text>
</comment>
<reference evidence="9" key="1">
    <citation type="journal article" date="2021" name="PeerJ">
        <title>Extensive microbial diversity within the chicken gut microbiome revealed by metagenomics and culture.</title>
        <authorList>
            <person name="Gilroy R."/>
            <person name="Ravi A."/>
            <person name="Getino M."/>
            <person name="Pursley I."/>
            <person name="Horton D.L."/>
            <person name="Alikhan N.F."/>
            <person name="Baker D."/>
            <person name="Gharbi K."/>
            <person name="Hall N."/>
            <person name="Watson M."/>
            <person name="Adriaenssens E.M."/>
            <person name="Foster-Nyarko E."/>
            <person name="Jarju S."/>
            <person name="Secka A."/>
            <person name="Antonio M."/>
            <person name="Oren A."/>
            <person name="Chaudhuri R.R."/>
            <person name="La Ragione R."/>
            <person name="Hildebrand F."/>
            <person name="Pallen M.J."/>
        </authorList>
    </citation>
    <scope>NUCLEOTIDE SEQUENCE</scope>
    <source>
        <strain evidence="9">ChiHejej3B27-3195</strain>
    </source>
</reference>
<dbReference type="Proteomes" id="UP000824151">
    <property type="component" value="Unassembled WGS sequence"/>
</dbReference>
<keyword evidence="6 8" id="KW-1133">Transmembrane helix</keyword>
<dbReference type="PRINTS" id="PR00175">
    <property type="entry name" value="NAALASMPORT"/>
</dbReference>
<dbReference type="Pfam" id="PF01235">
    <property type="entry name" value="Na_Ala_symp"/>
    <property type="match status" value="1"/>
</dbReference>
<comment type="subcellular location">
    <subcellularLocation>
        <location evidence="1 8">Cell membrane</location>
        <topology evidence="1 8">Multi-pass membrane protein</topology>
    </subcellularLocation>
</comment>
<evidence type="ECO:0000256" key="2">
    <source>
        <dbReference type="ARBA" id="ARBA00009261"/>
    </source>
</evidence>
<dbReference type="GO" id="GO:0005886">
    <property type="term" value="C:plasma membrane"/>
    <property type="evidence" value="ECO:0007669"/>
    <property type="project" value="UniProtKB-SubCell"/>
</dbReference>
<sequence>MEIVSTISDWVWTPMAYFALALGLFFTWLTRGVQFRRLPDMIKQLRAGGGGDEGLSSFQTLALTLSSRVGVGSIAGVATAIAAGGPGALLWMAVTGLLCSTAAYAEAVLAQVYKRRIRGEDRGGMPYYVKYGLKAPWLAMILAAMTLVGYGLVFPGIQANNIASSAELAFGLDSWVTGVIITALLALVILGGTKRIVSVAQTVVPFMAIGYMLTACVIIAMNLSAVPGALWTIVSSGLGIDSVFGGLIGYAVAWGVRRAIFASATGLGEGSFAAAAAHTSHPGKQGIIQAFSIYIDVLLVCMATGLMIVLTNSYHVIDQIRGGFIVDYVPGTVAGPNFVQNAIEVTLPGWGPTFVAVAVFLFAFTSQIFFFYVASTNLVFLLGEKTNRGLEWALKVGALSISFVGAVISADAMWAIGDIGYGLIAWVNLVSVALLVPVVRKIVRDYDRQRALGIDPVFNPHELGISGAEWWEDRLAERQKQQTEGTSVRR</sequence>
<feature type="transmembrane region" description="Helical" evidence="8">
    <location>
        <begin position="89"/>
        <end position="110"/>
    </location>
</feature>